<dbReference type="Proteomes" id="UP000322873">
    <property type="component" value="Unassembled WGS sequence"/>
</dbReference>
<reference evidence="1 2" key="1">
    <citation type="submission" date="2019-06" db="EMBL/GenBank/DDBJ databases">
        <title>Genome Sequence of the Brown Rot Fungal Pathogen Monilinia fructicola.</title>
        <authorList>
            <person name="De Miccolis Angelini R.M."/>
            <person name="Landi L."/>
            <person name="Abate D."/>
            <person name="Pollastro S."/>
            <person name="Romanazzi G."/>
            <person name="Faretra F."/>
        </authorList>
    </citation>
    <scope>NUCLEOTIDE SEQUENCE [LARGE SCALE GENOMIC DNA]</scope>
    <source>
        <strain evidence="1 2">Mfrc123</strain>
    </source>
</reference>
<name>A0A5M9JM81_MONFR</name>
<sequence>MTTYPILSCLSGTAIVFSLTSLHLRVSISRLMCVHQLPLTVFIVSYGDMFGSWIEEYTWAGGGRAGGQEGKLGGKACN</sequence>
<keyword evidence="2" id="KW-1185">Reference proteome</keyword>
<accession>A0A5M9JM81</accession>
<dbReference type="AlphaFoldDB" id="A0A5M9JM81"/>
<protein>
    <submittedName>
        <fullName evidence="1">Uncharacterized protein</fullName>
    </submittedName>
</protein>
<comment type="caution">
    <text evidence="1">The sequence shown here is derived from an EMBL/GenBank/DDBJ whole genome shotgun (WGS) entry which is preliminary data.</text>
</comment>
<organism evidence="1 2">
    <name type="scientific">Monilinia fructicola</name>
    <name type="common">Brown rot fungus</name>
    <name type="synonym">Ciboria fructicola</name>
    <dbReference type="NCBI Taxonomy" id="38448"/>
    <lineage>
        <taxon>Eukaryota</taxon>
        <taxon>Fungi</taxon>
        <taxon>Dikarya</taxon>
        <taxon>Ascomycota</taxon>
        <taxon>Pezizomycotina</taxon>
        <taxon>Leotiomycetes</taxon>
        <taxon>Helotiales</taxon>
        <taxon>Sclerotiniaceae</taxon>
        <taxon>Monilinia</taxon>
    </lineage>
</organism>
<evidence type="ECO:0000313" key="1">
    <source>
        <dbReference type="EMBL" id="KAA8568866.1"/>
    </source>
</evidence>
<proteinExistence type="predicted"/>
<dbReference type="EMBL" id="VICG01000009">
    <property type="protein sequence ID" value="KAA8568866.1"/>
    <property type="molecule type" value="Genomic_DNA"/>
</dbReference>
<evidence type="ECO:0000313" key="2">
    <source>
        <dbReference type="Proteomes" id="UP000322873"/>
    </source>
</evidence>
<gene>
    <name evidence="1" type="ORF">EYC84_007845</name>
</gene>